<dbReference type="FunFam" id="3.30.70.270:FF:000001">
    <property type="entry name" value="Diguanylate cyclase domain protein"/>
    <property type="match status" value="1"/>
</dbReference>
<dbReference type="EMBL" id="FLMQ01000055">
    <property type="protein sequence ID" value="SBP88075.1"/>
    <property type="molecule type" value="Genomic_DNA"/>
</dbReference>
<dbReference type="InterPro" id="IPR001610">
    <property type="entry name" value="PAC"/>
</dbReference>
<dbReference type="InterPro" id="IPR043128">
    <property type="entry name" value="Rev_trsase/Diguanyl_cyclase"/>
</dbReference>
<feature type="domain" description="PAC" evidence="2">
    <location>
        <begin position="248"/>
        <end position="300"/>
    </location>
</feature>
<sequence>MNPTEQQCIIDLCRSILATMAHGGDAQAQLDALCRLQEQASPSSLAALMIPTHRGRGLRVLAAPSLPSRMAEGLDGLSAEAADVFGMHAADDQVPVIVADTSSDPRWLAWRDMARELGIMACWSMPIRHDNGQPWGIFALFGTQPSVPNATQLKLLDMGAVAAGLVIHRMRLMENASILDAALAATTDAVLLANPDGVIEWVNPAFTTMTGFAAEDIIGATPQILHGPLTDPEVKARIRDALRQGQSFRGEILYYRKDGSLLWNELNINPVFDARGKVQRFFGIHRDTTAMHAMREQVERMAYTDPLTALPNRHALESFLSQALLRAKQNKTQVLVGMLDVDDFKPVNDTWGHATGDALLRALASRLQAAVRETDLVARYGGDEFVVVLVDLQAFDDLPLIMQRIHAAVEQPFSMRDGVQIRVGLSMGMTQYPQDDADGEVLLRHADAALYRSKTNKAGREAWWEFWQPVALPAAADARGMNGS</sequence>
<dbReference type="InterPro" id="IPR029787">
    <property type="entry name" value="Nucleotide_cyclase"/>
</dbReference>
<dbReference type="GO" id="GO:0052621">
    <property type="term" value="F:diguanylate cyclase activity"/>
    <property type="evidence" value="ECO:0007669"/>
    <property type="project" value="UniProtKB-EC"/>
</dbReference>
<dbReference type="NCBIfam" id="TIGR00229">
    <property type="entry name" value="sensory_box"/>
    <property type="match status" value="1"/>
</dbReference>
<proteinExistence type="predicted"/>
<dbReference type="Gene3D" id="3.30.450.20">
    <property type="entry name" value="PAS domain"/>
    <property type="match status" value="1"/>
</dbReference>
<dbReference type="Pfam" id="PF00990">
    <property type="entry name" value="GGDEF"/>
    <property type="match status" value="1"/>
</dbReference>
<dbReference type="AlphaFoldDB" id="A0A238D4A3"/>
<feature type="domain" description="GGDEF" evidence="3">
    <location>
        <begin position="332"/>
        <end position="468"/>
    </location>
</feature>
<evidence type="ECO:0000313" key="4">
    <source>
        <dbReference type="EMBL" id="SBP88075.1"/>
    </source>
</evidence>
<dbReference type="SMART" id="SM00267">
    <property type="entry name" value="GGDEF"/>
    <property type="match status" value="1"/>
</dbReference>
<name>A0A238D4A3_THIDL</name>
<dbReference type="InterPro" id="IPR000700">
    <property type="entry name" value="PAS-assoc_C"/>
</dbReference>
<dbReference type="SUPFAM" id="SSF55073">
    <property type="entry name" value="Nucleotide cyclase"/>
    <property type="match status" value="1"/>
</dbReference>
<dbReference type="CDD" id="cd01949">
    <property type="entry name" value="GGDEF"/>
    <property type="match status" value="1"/>
</dbReference>
<dbReference type="Gene3D" id="3.30.450.40">
    <property type="match status" value="1"/>
</dbReference>
<gene>
    <name evidence="4" type="ORF">THIARS_60788</name>
</gene>
<dbReference type="InterPro" id="IPR003018">
    <property type="entry name" value="GAF"/>
</dbReference>
<evidence type="ECO:0000259" key="2">
    <source>
        <dbReference type="PROSITE" id="PS50113"/>
    </source>
</evidence>
<dbReference type="InterPro" id="IPR035965">
    <property type="entry name" value="PAS-like_dom_sf"/>
</dbReference>
<dbReference type="SUPFAM" id="SSF55781">
    <property type="entry name" value="GAF domain-like"/>
    <property type="match status" value="1"/>
</dbReference>
<evidence type="ECO:0000259" key="3">
    <source>
        <dbReference type="PROSITE" id="PS50887"/>
    </source>
</evidence>
<keyword evidence="5" id="KW-1185">Reference proteome</keyword>
<keyword evidence="4" id="KW-0548">Nucleotidyltransferase</keyword>
<feature type="domain" description="PAS" evidence="1">
    <location>
        <begin position="175"/>
        <end position="245"/>
    </location>
</feature>
<dbReference type="NCBIfam" id="TIGR00254">
    <property type="entry name" value="GGDEF"/>
    <property type="match status" value="1"/>
</dbReference>
<dbReference type="InterPro" id="IPR000160">
    <property type="entry name" value="GGDEF_dom"/>
</dbReference>
<dbReference type="SMART" id="SM00086">
    <property type="entry name" value="PAC"/>
    <property type="match status" value="1"/>
</dbReference>
<protein>
    <submittedName>
        <fullName evidence="4">Putative Diguanylate cyclase</fullName>
        <ecNumber evidence="4">2.7.7.65</ecNumber>
    </submittedName>
</protein>
<dbReference type="SUPFAM" id="SSF55785">
    <property type="entry name" value="PYP-like sensor domain (PAS domain)"/>
    <property type="match status" value="1"/>
</dbReference>
<evidence type="ECO:0000259" key="1">
    <source>
        <dbReference type="PROSITE" id="PS50112"/>
    </source>
</evidence>
<dbReference type="Pfam" id="PF13185">
    <property type="entry name" value="GAF_2"/>
    <property type="match status" value="1"/>
</dbReference>
<dbReference type="PROSITE" id="PS50113">
    <property type="entry name" value="PAC"/>
    <property type="match status" value="1"/>
</dbReference>
<dbReference type="Gene3D" id="3.30.70.270">
    <property type="match status" value="1"/>
</dbReference>
<keyword evidence="4" id="KW-0808">Transferase</keyword>
<dbReference type="PROSITE" id="PS50887">
    <property type="entry name" value="GGDEF"/>
    <property type="match status" value="1"/>
</dbReference>
<dbReference type="InterPro" id="IPR000014">
    <property type="entry name" value="PAS"/>
</dbReference>
<dbReference type="InterPro" id="IPR029016">
    <property type="entry name" value="GAF-like_dom_sf"/>
</dbReference>
<dbReference type="EC" id="2.7.7.65" evidence="4"/>
<dbReference type="PANTHER" id="PTHR46663">
    <property type="entry name" value="DIGUANYLATE CYCLASE DGCT-RELATED"/>
    <property type="match status" value="1"/>
</dbReference>
<dbReference type="SMART" id="SM00065">
    <property type="entry name" value="GAF"/>
    <property type="match status" value="1"/>
</dbReference>
<dbReference type="InterPro" id="IPR052163">
    <property type="entry name" value="DGC-Regulatory_Protein"/>
</dbReference>
<organism evidence="4 5">
    <name type="scientific">Thiomonas delicata</name>
    <name type="common">Thiomonas cuprina</name>
    <dbReference type="NCBI Taxonomy" id="364030"/>
    <lineage>
        <taxon>Bacteria</taxon>
        <taxon>Pseudomonadati</taxon>
        <taxon>Pseudomonadota</taxon>
        <taxon>Betaproteobacteria</taxon>
        <taxon>Burkholderiales</taxon>
        <taxon>Thiomonas</taxon>
    </lineage>
</organism>
<dbReference type="Proteomes" id="UP000214566">
    <property type="component" value="Unassembled WGS sequence"/>
</dbReference>
<dbReference type="CDD" id="cd00130">
    <property type="entry name" value="PAS"/>
    <property type="match status" value="1"/>
</dbReference>
<dbReference type="SMART" id="SM00091">
    <property type="entry name" value="PAS"/>
    <property type="match status" value="1"/>
</dbReference>
<accession>A0A238D4A3</accession>
<dbReference type="Pfam" id="PF13426">
    <property type="entry name" value="PAS_9"/>
    <property type="match status" value="1"/>
</dbReference>
<reference evidence="4 5" key="1">
    <citation type="submission" date="2016-06" db="EMBL/GenBank/DDBJ databases">
        <authorList>
            <person name="Kjaerup R.B."/>
            <person name="Dalgaard T.S."/>
            <person name="Juul-Madsen H.R."/>
        </authorList>
    </citation>
    <scope>NUCLEOTIDE SEQUENCE [LARGE SCALE GENOMIC DNA]</scope>
    <source>
        <strain evidence="4 5">DSM 16361</strain>
    </source>
</reference>
<dbReference type="PANTHER" id="PTHR46663:SF4">
    <property type="entry name" value="DIGUANYLATE CYCLASE DGCT-RELATED"/>
    <property type="match status" value="1"/>
</dbReference>
<dbReference type="RefSeq" id="WP_186436601.1">
    <property type="nucleotide sequence ID" value="NZ_LT592170.1"/>
</dbReference>
<dbReference type="PROSITE" id="PS50112">
    <property type="entry name" value="PAS"/>
    <property type="match status" value="1"/>
</dbReference>
<evidence type="ECO:0000313" key="5">
    <source>
        <dbReference type="Proteomes" id="UP000214566"/>
    </source>
</evidence>